<accession>A0A1W1HDF4</accession>
<keyword evidence="5" id="KW-0762">Sugar transport</keyword>
<dbReference type="Gene3D" id="3.10.560.10">
    <property type="entry name" value="Outer membrane lipoprotein wza domain like"/>
    <property type="match status" value="1"/>
</dbReference>
<keyword evidence="9" id="KW-0406">Ion transport</keyword>
<dbReference type="InterPro" id="IPR054765">
    <property type="entry name" value="SLBB_dom"/>
</dbReference>
<feature type="domain" description="Polysaccharide export protein N-terminal" evidence="15">
    <location>
        <begin position="84"/>
        <end position="157"/>
    </location>
</feature>
<keyword evidence="3" id="KW-0813">Transport</keyword>
<dbReference type="PANTHER" id="PTHR33619">
    <property type="entry name" value="POLYSACCHARIDE EXPORT PROTEIN GFCE-RELATED"/>
    <property type="match status" value="1"/>
</dbReference>
<dbReference type="Gene3D" id="3.30.1950.10">
    <property type="entry name" value="wza like domain"/>
    <property type="match status" value="1"/>
</dbReference>
<dbReference type="EMBL" id="FWEV01000137">
    <property type="protein sequence ID" value="SLM30405.1"/>
    <property type="molecule type" value="Genomic_DNA"/>
</dbReference>
<comment type="similarity">
    <text evidence="2">Belongs to the BexD/CtrA/VexA family.</text>
</comment>
<evidence type="ECO:0000256" key="14">
    <source>
        <dbReference type="ARBA" id="ARBA00023288"/>
    </source>
</evidence>
<evidence type="ECO:0000256" key="13">
    <source>
        <dbReference type="ARBA" id="ARBA00023237"/>
    </source>
</evidence>
<dbReference type="STRING" id="1246637.MTBBW1_2210009"/>
<evidence type="ECO:0000256" key="6">
    <source>
        <dbReference type="ARBA" id="ARBA00022692"/>
    </source>
</evidence>
<dbReference type="Pfam" id="PF02563">
    <property type="entry name" value="Poly_export"/>
    <property type="match status" value="1"/>
</dbReference>
<evidence type="ECO:0000256" key="1">
    <source>
        <dbReference type="ARBA" id="ARBA00004571"/>
    </source>
</evidence>
<organism evidence="17 18">
    <name type="scientific">Desulfamplus magnetovallimortis</name>
    <dbReference type="NCBI Taxonomy" id="1246637"/>
    <lineage>
        <taxon>Bacteria</taxon>
        <taxon>Pseudomonadati</taxon>
        <taxon>Thermodesulfobacteriota</taxon>
        <taxon>Desulfobacteria</taxon>
        <taxon>Desulfobacterales</taxon>
        <taxon>Desulfobacteraceae</taxon>
        <taxon>Desulfamplus</taxon>
    </lineage>
</organism>
<keyword evidence="12" id="KW-0564">Palmitate</keyword>
<evidence type="ECO:0000256" key="2">
    <source>
        <dbReference type="ARBA" id="ARBA00009450"/>
    </source>
</evidence>
<evidence type="ECO:0000256" key="3">
    <source>
        <dbReference type="ARBA" id="ARBA00022448"/>
    </source>
</evidence>
<dbReference type="GO" id="GO:0009279">
    <property type="term" value="C:cell outer membrane"/>
    <property type="evidence" value="ECO:0007669"/>
    <property type="project" value="UniProtKB-SubCell"/>
</dbReference>
<dbReference type="InterPro" id="IPR003715">
    <property type="entry name" value="Poly_export_N"/>
</dbReference>
<evidence type="ECO:0000256" key="12">
    <source>
        <dbReference type="ARBA" id="ARBA00023139"/>
    </source>
</evidence>
<keyword evidence="13" id="KW-0998">Cell outer membrane</keyword>
<keyword evidence="8" id="KW-0625">Polysaccharide transport</keyword>
<evidence type="ECO:0000256" key="10">
    <source>
        <dbReference type="ARBA" id="ARBA00023114"/>
    </source>
</evidence>
<sequence>MIILKISNIFYIFRKLICTFFMENSVYLTNNLEKGKTKNIKYLFFLFPTVILLTFSCSNHIGKDISINSPSQLPSSAIEQPSSASSEFVLGTNDKIDITVWRNADLNRSLVIDPAGMIRIPLAGEIRASGKTVSELNQEITSRLSKYIVEPHVDVNIVSISSRKVHVMGEVNSPGTFGYTEDIPVWEALAKAGGFSDDANRENILVVRVEDGEATVSALSLDFEKLIEDGMMNRSYYLKNRDILYVPEVKIASIEKFMKRFSAILEPLISVERAIYLAPDVVDILSTGKSSSSVIVSQ</sequence>
<gene>
    <name evidence="17" type="ORF">MTBBW1_2210009</name>
</gene>
<evidence type="ECO:0000256" key="4">
    <source>
        <dbReference type="ARBA" id="ARBA00022452"/>
    </source>
</evidence>
<keyword evidence="7" id="KW-0732">Signal</keyword>
<dbReference type="Pfam" id="PF22461">
    <property type="entry name" value="SLBB_2"/>
    <property type="match status" value="1"/>
</dbReference>
<reference evidence="17 18" key="1">
    <citation type="submission" date="2017-03" db="EMBL/GenBank/DDBJ databases">
        <authorList>
            <person name="Afonso C.L."/>
            <person name="Miller P.J."/>
            <person name="Scott M.A."/>
            <person name="Spackman E."/>
            <person name="Goraichik I."/>
            <person name="Dimitrov K.M."/>
            <person name="Suarez D.L."/>
            <person name="Swayne D.E."/>
        </authorList>
    </citation>
    <scope>NUCLEOTIDE SEQUENCE [LARGE SCALE GENOMIC DNA]</scope>
    <source>
        <strain evidence="17">PRJEB14757</strain>
    </source>
</reference>
<keyword evidence="14" id="KW-0449">Lipoprotein</keyword>
<evidence type="ECO:0000313" key="18">
    <source>
        <dbReference type="Proteomes" id="UP000191931"/>
    </source>
</evidence>
<keyword evidence="18" id="KW-1185">Reference proteome</keyword>
<dbReference type="PANTHER" id="PTHR33619:SF3">
    <property type="entry name" value="POLYSACCHARIDE EXPORT PROTEIN GFCE-RELATED"/>
    <property type="match status" value="1"/>
</dbReference>
<evidence type="ECO:0000259" key="16">
    <source>
        <dbReference type="Pfam" id="PF22461"/>
    </source>
</evidence>
<dbReference type="InterPro" id="IPR049712">
    <property type="entry name" value="Poly_export"/>
</dbReference>
<evidence type="ECO:0000256" key="8">
    <source>
        <dbReference type="ARBA" id="ARBA00023047"/>
    </source>
</evidence>
<evidence type="ECO:0000259" key="15">
    <source>
        <dbReference type="Pfam" id="PF02563"/>
    </source>
</evidence>
<feature type="domain" description="SLBB" evidence="16">
    <location>
        <begin position="164"/>
        <end position="246"/>
    </location>
</feature>
<evidence type="ECO:0000256" key="5">
    <source>
        <dbReference type="ARBA" id="ARBA00022597"/>
    </source>
</evidence>
<dbReference type="GO" id="GO:0006811">
    <property type="term" value="P:monoatomic ion transport"/>
    <property type="evidence" value="ECO:0007669"/>
    <property type="project" value="UniProtKB-KW"/>
</dbReference>
<comment type="subcellular location">
    <subcellularLocation>
        <location evidence="1">Cell outer membrane</location>
        <topology evidence="1">Multi-pass membrane protein</topology>
    </subcellularLocation>
</comment>
<keyword evidence="4" id="KW-1134">Transmembrane beta strand</keyword>
<evidence type="ECO:0000256" key="9">
    <source>
        <dbReference type="ARBA" id="ARBA00023065"/>
    </source>
</evidence>
<dbReference type="AlphaFoldDB" id="A0A1W1HDF4"/>
<keyword evidence="6" id="KW-0812">Transmembrane</keyword>
<dbReference type="GO" id="GO:0015159">
    <property type="term" value="F:polysaccharide transmembrane transporter activity"/>
    <property type="evidence" value="ECO:0007669"/>
    <property type="project" value="InterPro"/>
</dbReference>
<keyword evidence="10" id="KW-0626">Porin</keyword>
<evidence type="ECO:0000313" key="17">
    <source>
        <dbReference type="EMBL" id="SLM30405.1"/>
    </source>
</evidence>
<dbReference type="Proteomes" id="UP000191931">
    <property type="component" value="Unassembled WGS sequence"/>
</dbReference>
<keyword evidence="11" id="KW-0472">Membrane</keyword>
<dbReference type="GO" id="GO:0046930">
    <property type="term" value="C:pore complex"/>
    <property type="evidence" value="ECO:0007669"/>
    <property type="project" value="UniProtKB-KW"/>
</dbReference>
<protein>
    <submittedName>
        <fullName evidence="17">Uncharacterized protein</fullName>
    </submittedName>
</protein>
<evidence type="ECO:0000256" key="7">
    <source>
        <dbReference type="ARBA" id="ARBA00022729"/>
    </source>
</evidence>
<proteinExistence type="inferred from homology"/>
<evidence type="ECO:0000256" key="11">
    <source>
        <dbReference type="ARBA" id="ARBA00023136"/>
    </source>
</evidence>
<dbReference type="GO" id="GO:0015288">
    <property type="term" value="F:porin activity"/>
    <property type="evidence" value="ECO:0007669"/>
    <property type="project" value="UniProtKB-KW"/>
</dbReference>
<name>A0A1W1HDF4_9BACT</name>